<feature type="compositionally biased region" description="Basic residues" evidence="1">
    <location>
        <begin position="41"/>
        <end position="61"/>
    </location>
</feature>
<organism evidence="2 3">
    <name type="scientific">Chloropicon roscoffensis</name>
    <dbReference type="NCBI Taxonomy" id="1461544"/>
    <lineage>
        <taxon>Eukaryota</taxon>
        <taxon>Viridiplantae</taxon>
        <taxon>Chlorophyta</taxon>
        <taxon>Chloropicophyceae</taxon>
        <taxon>Chloropicales</taxon>
        <taxon>Chloropicaceae</taxon>
        <taxon>Chloropicon</taxon>
    </lineage>
</organism>
<reference evidence="2 3" key="1">
    <citation type="submission" date="2024-03" db="EMBL/GenBank/DDBJ databases">
        <title>Complete genome sequence of the green alga Chloropicon roscoffensis RCC1871.</title>
        <authorList>
            <person name="Lemieux C."/>
            <person name="Pombert J.-F."/>
            <person name="Otis C."/>
            <person name="Turmel M."/>
        </authorList>
    </citation>
    <scope>NUCLEOTIDE SEQUENCE [LARGE SCALE GENOMIC DNA]</scope>
    <source>
        <strain evidence="2 3">RCC1871</strain>
    </source>
</reference>
<keyword evidence="3" id="KW-1185">Reference proteome</keyword>
<name>A0AAX4NZ81_9CHLO</name>
<proteinExistence type="predicted"/>
<feature type="compositionally biased region" description="Basic and acidic residues" evidence="1">
    <location>
        <begin position="62"/>
        <end position="86"/>
    </location>
</feature>
<feature type="compositionally biased region" description="Basic and acidic residues" evidence="1">
    <location>
        <begin position="525"/>
        <end position="561"/>
    </location>
</feature>
<dbReference type="AlphaFoldDB" id="A0AAX4NZ81"/>
<sequence>MWPSPHDGGGRHYEHDGRRDRDHAARRLGGGGAGPSGEYRHHPRDRHHGDKHRFKKKKKRSRWDDKYRDERGPDRHGWEGGDEFKRPRPGHAGGSPSPAGKNDHERRRVTEAHFSHVDPWGNEVGAATESPAQLKPEDLRKFCEATDLGMECLDTAAEAANKDVWYDGLMNQSFRAIVNDEHRCTLDGGEPLGDDFVDAPDVATTAGLPSCLDCLRDKVPRGRDLADYLVGYLTEYPHYMNAAELGAGGSGDLESNAKDPRRRHGIQVAFPRYVVIPKFHDLSDVKEEESAAPQLPGLKTDGADEAAKLATSVEELGDEGFDFEQGEWYYDGPEENGLGRVGPNSMFTLREKAFLGEIPWGLSLMTKNHNYTILQPDHHENDRRRLSEQGNFTRWVRAKLEEDKERLRLMGKLTGDENLRPRQVHSFVRSKVHTDALGKFYESHLDTLLSAVADTLPEEYHEVGGFLEGKPEGTKAQTNLPRWEANQVARKVALIPEVMRIRLRWETEPPKPPRSPIHEAPAPVQREKAPAPAKREKAPAPAKKEKQAAKKKAVGDKSRMAEDKVAARKAECKKTGFGCGRCRWSPAGCLGCNEAKKIAAQKKKLAKLEAEKAAQKLEESGFV</sequence>
<dbReference type="EMBL" id="CP151501">
    <property type="protein sequence ID" value="WZN59133.1"/>
    <property type="molecule type" value="Genomic_DNA"/>
</dbReference>
<evidence type="ECO:0000256" key="1">
    <source>
        <dbReference type="SAM" id="MobiDB-lite"/>
    </source>
</evidence>
<protein>
    <submittedName>
        <fullName evidence="2">Uncharacterized protein</fullName>
    </submittedName>
</protein>
<accession>A0AAX4NZ81</accession>
<feature type="region of interest" description="Disordered" evidence="1">
    <location>
        <begin position="1"/>
        <end position="108"/>
    </location>
</feature>
<dbReference type="Proteomes" id="UP001472866">
    <property type="component" value="Chromosome 01"/>
</dbReference>
<feature type="compositionally biased region" description="Basic and acidic residues" evidence="1">
    <location>
        <begin position="8"/>
        <end position="25"/>
    </location>
</feature>
<evidence type="ECO:0000313" key="2">
    <source>
        <dbReference type="EMBL" id="WZN59133.1"/>
    </source>
</evidence>
<feature type="region of interest" description="Disordered" evidence="1">
    <location>
        <begin position="506"/>
        <end position="561"/>
    </location>
</feature>
<evidence type="ECO:0000313" key="3">
    <source>
        <dbReference type="Proteomes" id="UP001472866"/>
    </source>
</evidence>
<gene>
    <name evidence="2" type="ORF">HKI87_01g06580</name>
</gene>